<accession>A0ABU9A9E8</accession>
<evidence type="ECO:0000256" key="1">
    <source>
        <dbReference type="SAM" id="MobiDB-lite"/>
    </source>
</evidence>
<evidence type="ECO:0000313" key="2">
    <source>
        <dbReference type="EMBL" id="MEK6463025.1"/>
    </source>
</evidence>
<keyword evidence="3" id="KW-1185">Reference proteome</keyword>
<organism evidence="2 3">
    <name type="scientific">Pseudonocardia alni subsp. carboxydivorans</name>
    <dbReference type="NCBI Taxonomy" id="415010"/>
    <lineage>
        <taxon>Bacteria</taxon>
        <taxon>Bacillati</taxon>
        <taxon>Actinomycetota</taxon>
        <taxon>Actinomycetes</taxon>
        <taxon>Pseudonocardiales</taxon>
        <taxon>Pseudonocardiaceae</taxon>
        <taxon>Pseudonocardia</taxon>
    </lineage>
</organism>
<gene>
    <name evidence="2" type="ORF">WG925_04650</name>
</gene>
<evidence type="ECO:0008006" key="4">
    <source>
        <dbReference type="Google" id="ProtNLM"/>
    </source>
</evidence>
<evidence type="ECO:0000313" key="3">
    <source>
        <dbReference type="Proteomes" id="UP001367513"/>
    </source>
</evidence>
<proteinExistence type="predicted"/>
<reference evidence="2 3" key="1">
    <citation type="submission" date="2024-03" db="EMBL/GenBank/DDBJ databases">
        <title>Draft genome sequence of Pseudonocardia carboxydivorans JCM 14827.</title>
        <authorList>
            <person name="Duangmal K."/>
        </authorList>
    </citation>
    <scope>NUCLEOTIDE SEQUENCE [LARGE SCALE GENOMIC DNA]</scope>
    <source>
        <strain evidence="2 3">JCM 14827</strain>
    </source>
</reference>
<protein>
    <recommendedName>
        <fullName evidence="4">ANTAR domain-containing protein</fullName>
    </recommendedName>
</protein>
<feature type="region of interest" description="Disordered" evidence="1">
    <location>
        <begin position="70"/>
        <end position="97"/>
    </location>
</feature>
<name>A0ABU9A9E8_PSEA5</name>
<sequence>MDDDRAAELAVALAALAGREIGPAEARAVVAHAHHLTPARANTVWTRHRAAPRTVSLRDYLAMTIRFTAQDPAAGGSGGTESHASPDPHGRHGGMAP</sequence>
<comment type="caution">
    <text evidence="2">The sequence shown here is derived from an EMBL/GenBank/DDBJ whole genome shotgun (WGS) entry which is preliminary data.</text>
</comment>
<dbReference type="EMBL" id="JBBPIX010000002">
    <property type="protein sequence ID" value="MEK6463025.1"/>
    <property type="molecule type" value="Genomic_DNA"/>
</dbReference>
<dbReference type="RefSeq" id="WP_346103736.1">
    <property type="nucleotide sequence ID" value="NZ_BAAAOD010000024.1"/>
</dbReference>
<dbReference type="Proteomes" id="UP001367513">
    <property type="component" value="Unassembled WGS sequence"/>
</dbReference>